<accession>E3NAL0</accession>
<name>E3NAL0_CAERE</name>
<reference evidence="1" key="1">
    <citation type="submission" date="2007-07" db="EMBL/GenBank/DDBJ databases">
        <title>PCAP assembly of the Caenorhabditis remanei genome.</title>
        <authorList>
            <consortium name="The Caenorhabditis remanei Sequencing Consortium"/>
            <person name="Wilson R.K."/>
        </authorList>
    </citation>
    <scope>NUCLEOTIDE SEQUENCE [LARGE SCALE GENOMIC DNA]</scope>
    <source>
        <strain evidence="1">PB4641</strain>
    </source>
</reference>
<protein>
    <submittedName>
        <fullName evidence="1">Uncharacterized protein</fullName>
    </submittedName>
</protein>
<dbReference type="HOGENOM" id="CLU_1442356_0_0_1"/>
<evidence type="ECO:0000313" key="2">
    <source>
        <dbReference type="Proteomes" id="UP000008281"/>
    </source>
</evidence>
<gene>
    <name evidence="1" type="ORF">CRE_03398</name>
</gene>
<dbReference type="Proteomes" id="UP000008281">
    <property type="component" value="Unassembled WGS sequence"/>
</dbReference>
<dbReference type="InParanoid" id="E3NAL0"/>
<dbReference type="AlphaFoldDB" id="E3NAL0"/>
<proteinExistence type="predicted"/>
<organism evidence="2">
    <name type="scientific">Caenorhabditis remanei</name>
    <name type="common">Caenorhabditis vulgaris</name>
    <dbReference type="NCBI Taxonomy" id="31234"/>
    <lineage>
        <taxon>Eukaryota</taxon>
        <taxon>Metazoa</taxon>
        <taxon>Ecdysozoa</taxon>
        <taxon>Nematoda</taxon>
        <taxon>Chromadorea</taxon>
        <taxon>Rhabditida</taxon>
        <taxon>Rhabditina</taxon>
        <taxon>Rhabditomorpha</taxon>
        <taxon>Rhabditoidea</taxon>
        <taxon>Rhabditidae</taxon>
        <taxon>Peloderinae</taxon>
        <taxon>Caenorhabditis</taxon>
    </lineage>
</organism>
<evidence type="ECO:0000313" key="1">
    <source>
        <dbReference type="EMBL" id="EFO91192.1"/>
    </source>
</evidence>
<keyword evidence="2" id="KW-1185">Reference proteome</keyword>
<dbReference type="EMBL" id="DS268577">
    <property type="protein sequence ID" value="EFO91192.1"/>
    <property type="molecule type" value="Genomic_DNA"/>
</dbReference>
<sequence>MPLSDSAPFDFPAIGFSLHSINAHGTPYLSVRVDYDPLNFESFSEDAIKWYQWVDDKFVLYHINPPRPPPGCPEGPHSHVRKHYSTQPRFVFQDGGFFVKVEFATWLRNSVPVDRPRCQCNPWYDTPLYDHSDPPECQALAFAAAIADGLREGKMMEDIKIEAHLFELPSTRRTQNYWPSEPTRAETLSGLSSLRRAFSTWNL</sequence>